<keyword evidence="2" id="KW-1185">Reference proteome</keyword>
<proteinExistence type="predicted"/>
<accession>A0A6N8JFV9</accession>
<dbReference type="OrthoDB" id="680221at2"/>
<comment type="caution">
    <text evidence="1">The sequence shown here is derived from an EMBL/GenBank/DDBJ whole genome shotgun (WGS) entry which is preliminary data.</text>
</comment>
<sequence length="149" mass="17446">MRNIFIVAFILCHFAGYSQGNKITYILPDSVEVRVYNHLRMVLNTRNDNKYYFFLRKDTVGAYSLTIVPFKDSDQTLDRNWVNSTNRYALVNGKLYPILLDYDFTFSSPDLDVGNFGHRDGNIRKLHLLTHGYTIYFKTNGSVLKEDNW</sequence>
<evidence type="ECO:0000313" key="1">
    <source>
        <dbReference type="EMBL" id="MVT43844.1"/>
    </source>
</evidence>
<evidence type="ECO:0000313" key="2">
    <source>
        <dbReference type="Proteomes" id="UP000468388"/>
    </source>
</evidence>
<name>A0A6N8JFV9_9BACT</name>
<dbReference type="EMBL" id="WRXO01000009">
    <property type="protein sequence ID" value="MVT43844.1"/>
    <property type="molecule type" value="Genomic_DNA"/>
</dbReference>
<protein>
    <submittedName>
        <fullName evidence="1">Uncharacterized protein</fullName>
    </submittedName>
</protein>
<dbReference type="AlphaFoldDB" id="A0A6N8JFV9"/>
<dbReference type="Proteomes" id="UP000468388">
    <property type="component" value="Unassembled WGS sequence"/>
</dbReference>
<reference evidence="1 2" key="1">
    <citation type="submission" date="2019-12" db="EMBL/GenBank/DDBJ databases">
        <title>The draft genomic sequence of strain Chitinophaga oryziterrae JCM 16595.</title>
        <authorList>
            <person name="Zhang X."/>
        </authorList>
    </citation>
    <scope>NUCLEOTIDE SEQUENCE [LARGE SCALE GENOMIC DNA]</scope>
    <source>
        <strain evidence="1 2">JCM 16595</strain>
    </source>
</reference>
<gene>
    <name evidence="1" type="ORF">GO495_24835</name>
</gene>
<organism evidence="1 2">
    <name type="scientific">Chitinophaga oryziterrae</name>
    <dbReference type="NCBI Taxonomy" id="1031224"/>
    <lineage>
        <taxon>Bacteria</taxon>
        <taxon>Pseudomonadati</taxon>
        <taxon>Bacteroidota</taxon>
        <taxon>Chitinophagia</taxon>
        <taxon>Chitinophagales</taxon>
        <taxon>Chitinophagaceae</taxon>
        <taxon>Chitinophaga</taxon>
    </lineage>
</organism>